<name>A0A2Z4LLM7_9BACT</name>
<protein>
    <submittedName>
        <fullName evidence="1">Uncharacterized protein</fullName>
    </submittedName>
</protein>
<dbReference type="EMBL" id="CP030103">
    <property type="protein sequence ID" value="AWX42574.1"/>
    <property type="molecule type" value="Genomic_DNA"/>
</dbReference>
<organism evidence="1 2">
    <name type="scientific">Metamycoplasma cloacale</name>
    <dbReference type="NCBI Taxonomy" id="92401"/>
    <lineage>
        <taxon>Bacteria</taxon>
        <taxon>Bacillati</taxon>
        <taxon>Mycoplasmatota</taxon>
        <taxon>Mycoplasmoidales</taxon>
        <taxon>Metamycoplasmataceae</taxon>
        <taxon>Metamycoplasma</taxon>
    </lineage>
</organism>
<gene>
    <name evidence="1" type="ORF">DK849_00540</name>
</gene>
<dbReference type="KEGG" id="mclo:DK849_00540"/>
<sequence>MVFSSKNQRKFKTVLTLISLIVLFSITLFVLFGAELFVGNDFFKNYFSTKPKNFGSQYLFDLTTNGYRSINFVIITNYVIMVTTLLLSIYFAYRNLDRMILKPIYYLPWFISYILIIVTSISINLFDRSLTPIAVFKKSFIFIALWFFNLLFNIFNIHKLKKVEQVNKKKLVTFITKTILEIIILASLLILFYLFIRKAYEKPDELFLQGSFGYTLTKSLSSKNITSFSFSFGFSILLLAWLIVLILNNWQTKNVLNSIKKHFAFVLVVLISGLLFGLIKSFTLNYEHKILVGVSQSNLNYLPFILVLTIDIFITAVFATIAYVKKVFNKHVHVINFTYLITLISVLISSFVLRIFNIDNLNNTMAILFGTIFSFILCLLFVFSRRKILKSTLLTTTLVWIALVIMLVFQIYDVQLLEYQNTSLHTIPSPYKIVDIFGIIAMFIILINLLFIVSKWLHSSIIVYKNRNHLIKEKEATYEIK</sequence>
<evidence type="ECO:0000313" key="1">
    <source>
        <dbReference type="EMBL" id="AWX42574.1"/>
    </source>
</evidence>
<evidence type="ECO:0000313" key="2">
    <source>
        <dbReference type="Proteomes" id="UP000249865"/>
    </source>
</evidence>
<dbReference type="AlphaFoldDB" id="A0A2Z4LLM7"/>
<accession>A0A2Z4LLM7</accession>
<dbReference type="NCBIfam" id="NF045937">
    <property type="entry name" value="MSC_0624_12TM"/>
    <property type="match status" value="1"/>
</dbReference>
<reference evidence="2" key="1">
    <citation type="submission" date="2018-06" db="EMBL/GenBank/DDBJ databases">
        <title>Complete genome sequences of Mycoplasma anatis, M. anseris and M. cloacale type strains.</title>
        <authorList>
            <person name="Grozner D."/>
            <person name="Forro B."/>
            <person name="Sulyok K.M."/>
            <person name="Marton S."/>
            <person name="Kreizinger Z."/>
            <person name="Banyai K."/>
            <person name="Gyuranecz M."/>
        </authorList>
    </citation>
    <scope>NUCLEOTIDE SEQUENCE [LARGE SCALE GENOMIC DNA]</scope>
    <source>
        <strain evidence="2">NCTC 10199</strain>
    </source>
</reference>
<dbReference type="Proteomes" id="UP000249865">
    <property type="component" value="Chromosome"/>
</dbReference>
<keyword evidence="2" id="KW-1185">Reference proteome</keyword>
<dbReference type="RefSeq" id="WP_029329951.1">
    <property type="nucleotide sequence ID" value="NZ_CP030103.1"/>
</dbReference>
<dbReference type="OrthoDB" id="10004604at2"/>
<proteinExistence type="predicted"/>